<dbReference type="GeneID" id="34237974"/>
<dbReference type="PANTHER" id="PTHR46832">
    <property type="entry name" value="5'-METHYLTHIOADENOSINE/S-ADENOSYLHOMOCYSTEINE NUCLEOSIDASE"/>
    <property type="match status" value="1"/>
</dbReference>
<dbReference type="Proteomes" id="UP000002482">
    <property type="component" value="Chromosome"/>
</dbReference>
<dbReference type="KEGG" id="aaa:Acav_4493"/>
<dbReference type="GO" id="GO:0008930">
    <property type="term" value="F:methylthioadenosine nucleosidase activity"/>
    <property type="evidence" value="ECO:0007669"/>
    <property type="project" value="InterPro"/>
</dbReference>
<name>F0Q9D1_PARA1</name>
<keyword evidence="4 7" id="KW-0378">Hydrolase</keyword>
<dbReference type="InterPro" id="IPR035994">
    <property type="entry name" value="Nucleoside_phosphorylase_sf"/>
</dbReference>
<gene>
    <name evidence="7" type="ordered locus">Acav_4493</name>
</gene>
<comment type="pathway">
    <text evidence="1">Amino-acid biosynthesis; L-methionine biosynthesis via salvage pathway; S-methyl-5-thio-alpha-D-ribose 1-phosphate from S-methyl-5'-thioadenosine (hydrolase route): step 1/2.</text>
</comment>
<evidence type="ECO:0000256" key="5">
    <source>
        <dbReference type="ARBA" id="ARBA00023167"/>
    </source>
</evidence>
<reference evidence="7" key="1">
    <citation type="submission" date="2011-02" db="EMBL/GenBank/DDBJ databases">
        <title>Complete sequence of Acidovorax avenae subsp. avenae ATCC 19860.</title>
        <authorList>
            <consortium name="US DOE Joint Genome Institute"/>
            <person name="Lucas S."/>
            <person name="Copeland A."/>
            <person name="Lapidus A."/>
            <person name="Cheng J.-F."/>
            <person name="Goodwin L."/>
            <person name="Pitluck S."/>
            <person name="Chertkov O."/>
            <person name="Held B."/>
            <person name="Detter J.C."/>
            <person name="Han C."/>
            <person name="Tapia R."/>
            <person name="Land M."/>
            <person name="Hauser L."/>
            <person name="Kyrpides N."/>
            <person name="Ivanova N."/>
            <person name="Ovchinnikova G."/>
            <person name="Pagani I."/>
            <person name="Gordon S."/>
            <person name="Woyke T."/>
        </authorList>
    </citation>
    <scope>NUCLEOTIDE SEQUENCE</scope>
    <source>
        <strain evidence="7">ATCC 19860</strain>
    </source>
</reference>
<dbReference type="NCBIfam" id="TIGR01704">
    <property type="entry name" value="MTA_SAH-Nsdase"/>
    <property type="match status" value="1"/>
</dbReference>
<proteinExistence type="predicted"/>
<dbReference type="GO" id="GO:0005829">
    <property type="term" value="C:cytosol"/>
    <property type="evidence" value="ECO:0007669"/>
    <property type="project" value="TreeGrafter"/>
</dbReference>
<evidence type="ECO:0000313" key="7">
    <source>
        <dbReference type="EMBL" id="ADX48376.1"/>
    </source>
</evidence>
<accession>F0Q9D1</accession>
<dbReference type="EC" id="3.2.2.9" evidence="2"/>
<dbReference type="Gene3D" id="3.40.50.1580">
    <property type="entry name" value="Nucleoside phosphorylase domain"/>
    <property type="match status" value="1"/>
</dbReference>
<dbReference type="HOGENOM" id="CLU_031248_2_0_4"/>
<evidence type="ECO:0000313" key="8">
    <source>
        <dbReference type="Proteomes" id="UP000002482"/>
    </source>
</evidence>
<evidence type="ECO:0000256" key="4">
    <source>
        <dbReference type="ARBA" id="ARBA00022801"/>
    </source>
</evidence>
<keyword evidence="7" id="KW-0326">Glycosidase</keyword>
<dbReference type="InterPro" id="IPR000845">
    <property type="entry name" value="Nucleoside_phosphorylase_d"/>
</dbReference>
<dbReference type="InterPro" id="IPR010049">
    <property type="entry name" value="MTA_SAH_Nsdase"/>
</dbReference>
<dbReference type="NCBIfam" id="NF004079">
    <property type="entry name" value="PRK05584.1"/>
    <property type="match status" value="1"/>
</dbReference>
<dbReference type="AlphaFoldDB" id="F0Q9D1"/>
<organism evidence="7 8">
    <name type="scientific">Paracidovorax avenae (strain ATCC 19860 / DSM 7227 / CCUG 15838 / JCM 20985 / LMG 2117 / NCPPB 1011)</name>
    <name type="common">Acidovorax avenae</name>
    <dbReference type="NCBI Taxonomy" id="643561"/>
    <lineage>
        <taxon>Bacteria</taxon>
        <taxon>Pseudomonadati</taxon>
        <taxon>Pseudomonadota</taxon>
        <taxon>Betaproteobacteria</taxon>
        <taxon>Burkholderiales</taxon>
        <taxon>Comamonadaceae</taxon>
        <taxon>Paracidovorax</taxon>
    </lineage>
</organism>
<sequence length="251" mass="26359">MPRTAILSALPEEQAGLSFALQAPERVVHAGRTFFCGTLEGQDVVLALSGIGKVAAATTATALVERFGAARIVFTGVAGGLGDGVQVGDVVVAHDYLQHDMDASPLFPRWELPGYGRARLACDPHLAGLLSAAVDGCLQDLGTQAGAMEGTARAPCRHTGLVASGDLFVSTADGAKALCDALRAEDHDVLAVEMEGAAVAQVCADYRLPFAAVRTISDRADDTAHVDFARFVETVAARYADHIIRRFLRMV</sequence>
<evidence type="ECO:0000256" key="2">
    <source>
        <dbReference type="ARBA" id="ARBA00011974"/>
    </source>
</evidence>
<evidence type="ECO:0000256" key="1">
    <source>
        <dbReference type="ARBA" id="ARBA00004945"/>
    </source>
</evidence>
<dbReference type="GO" id="GO:0008782">
    <property type="term" value="F:adenosylhomocysteine nucleosidase activity"/>
    <property type="evidence" value="ECO:0007669"/>
    <property type="project" value="UniProtKB-EC"/>
</dbReference>
<dbReference type="GO" id="GO:0019284">
    <property type="term" value="P:L-methionine salvage from S-adenosylmethionine"/>
    <property type="evidence" value="ECO:0007669"/>
    <property type="project" value="TreeGrafter"/>
</dbReference>
<dbReference type="OrthoDB" id="9792278at2"/>
<dbReference type="CDD" id="cd09008">
    <property type="entry name" value="MTAN"/>
    <property type="match status" value="1"/>
</dbReference>
<dbReference type="RefSeq" id="WP_013596841.1">
    <property type="nucleotide sequence ID" value="NC_015138.1"/>
</dbReference>
<protein>
    <recommendedName>
        <fullName evidence="2">adenosylhomocysteine nucleosidase</fullName>
        <ecNumber evidence="2">3.2.2.9</ecNumber>
    </recommendedName>
</protein>
<dbReference type="GO" id="GO:0009164">
    <property type="term" value="P:nucleoside catabolic process"/>
    <property type="evidence" value="ECO:0007669"/>
    <property type="project" value="InterPro"/>
</dbReference>
<keyword evidence="3" id="KW-0028">Amino-acid biosynthesis</keyword>
<dbReference type="UniPathway" id="UPA00904">
    <property type="reaction ID" value="UER00871"/>
</dbReference>
<feature type="domain" description="Nucleoside phosphorylase" evidence="6">
    <location>
        <begin position="4"/>
        <end position="249"/>
    </location>
</feature>
<dbReference type="PANTHER" id="PTHR46832:SF1">
    <property type="entry name" value="5'-METHYLTHIOADENOSINE_S-ADENOSYLHOMOCYSTEINE NUCLEOSIDASE"/>
    <property type="match status" value="1"/>
</dbReference>
<evidence type="ECO:0000256" key="3">
    <source>
        <dbReference type="ARBA" id="ARBA00022605"/>
    </source>
</evidence>
<dbReference type="GO" id="GO:0019509">
    <property type="term" value="P:L-methionine salvage from methylthioadenosine"/>
    <property type="evidence" value="ECO:0007669"/>
    <property type="project" value="UniProtKB-UniPathway"/>
</dbReference>
<dbReference type="EMBL" id="CP002521">
    <property type="protein sequence ID" value="ADX48376.1"/>
    <property type="molecule type" value="Genomic_DNA"/>
</dbReference>
<keyword evidence="5" id="KW-0486">Methionine biosynthesis</keyword>
<dbReference type="SUPFAM" id="SSF53167">
    <property type="entry name" value="Purine and uridine phosphorylases"/>
    <property type="match status" value="1"/>
</dbReference>
<evidence type="ECO:0000259" key="6">
    <source>
        <dbReference type="Pfam" id="PF01048"/>
    </source>
</evidence>
<dbReference type="Pfam" id="PF01048">
    <property type="entry name" value="PNP_UDP_1"/>
    <property type="match status" value="1"/>
</dbReference>
<keyword evidence="8" id="KW-1185">Reference proteome</keyword>